<dbReference type="PANTHER" id="PTHR33639">
    <property type="entry name" value="THIOL-DISULFIDE OXIDOREDUCTASE DCC"/>
    <property type="match status" value="1"/>
</dbReference>
<keyword evidence="2" id="KW-1185">Reference proteome</keyword>
<evidence type="ECO:0000313" key="2">
    <source>
        <dbReference type="Proteomes" id="UP000279446"/>
    </source>
</evidence>
<dbReference type="OrthoDB" id="9785438at2"/>
<proteinExistence type="predicted"/>
<gene>
    <name evidence="1" type="ORF">EJP82_10225</name>
</gene>
<dbReference type="InterPro" id="IPR007263">
    <property type="entry name" value="DCC1-like"/>
</dbReference>
<accession>A0A433Y9N3</accession>
<dbReference type="Proteomes" id="UP000279446">
    <property type="component" value="Unassembled WGS sequence"/>
</dbReference>
<dbReference type="RefSeq" id="WP_127191961.1">
    <property type="nucleotide sequence ID" value="NZ_RZNY01000007.1"/>
</dbReference>
<comment type="caution">
    <text evidence="1">The sequence shown here is derived from an EMBL/GenBank/DDBJ whole genome shotgun (WGS) entry which is preliminary data.</text>
</comment>
<name>A0A433Y9N3_9BACL</name>
<dbReference type="Pfam" id="PF04134">
    <property type="entry name" value="DCC1-like"/>
    <property type="match status" value="1"/>
</dbReference>
<evidence type="ECO:0000313" key="1">
    <source>
        <dbReference type="EMBL" id="RUT46625.1"/>
    </source>
</evidence>
<dbReference type="GO" id="GO:0015035">
    <property type="term" value="F:protein-disulfide reductase activity"/>
    <property type="evidence" value="ECO:0007669"/>
    <property type="project" value="InterPro"/>
</dbReference>
<dbReference type="PANTHER" id="PTHR33639:SF2">
    <property type="entry name" value="DUF393 DOMAIN-CONTAINING PROTEIN"/>
    <property type="match status" value="1"/>
</dbReference>
<dbReference type="AlphaFoldDB" id="A0A433Y9N3"/>
<dbReference type="InterPro" id="IPR052927">
    <property type="entry name" value="DCC_oxidoreductase"/>
</dbReference>
<organism evidence="1 2">
    <name type="scientific">Paenibacillus anaericanus</name>
    <dbReference type="NCBI Taxonomy" id="170367"/>
    <lineage>
        <taxon>Bacteria</taxon>
        <taxon>Bacillati</taxon>
        <taxon>Bacillota</taxon>
        <taxon>Bacilli</taxon>
        <taxon>Bacillales</taxon>
        <taxon>Paenibacillaceae</taxon>
        <taxon>Paenibacillus</taxon>
    </lineage>
</organism>
<protein>
    <submittedName>
        <fullName evidence="1">Thiol-disulfide oxidoreductase DCC family protein</fullName>
    </submittedName>
</protein>
<reference evidence="1 2" key="1">
    <citation type="submission" date="2018-12" db="EMBL/GenBank/DDBJ databases">
        <authorList>
            <person name="Sun L."/>
            <person name="Chen Z."/>
        </authorList>
    </citation>
    <scope>NUCLEOTIDE SEQUENCE [LARGE SCALE GENOMIC DNA]</scope>
    <source>
        <strain evidence="1 2">DSM 15890</strain>
    </source>
</reference>
<sequence length="140" mass="16224">MDMERSEPDAVILFDGVCHLCQGVVKFLIKRDPTGRFHFASLQSEAGRRLLEEKGVHVEHLGTIIVLEKDNYYIRSTGALRIAKRLRFPWPLLYGLIIVPRFIRDAVYRLVAANRYRFFGKDETCLVPTKELSKRFLKDG</sequence>
<dbReference type="EMBL" id="RZNY01000007">
    <property type="protein sequence ID" value="RUT46625.1"/>
    <property type="molecule type" value="Genomic_DNA"/>
</dbReference>